<gene>
    <name evidence="4" type="ORF">H9935_12980</name>
</gene>
<dbReference type="PANTHER" id="PTHR32039:SF7">
    <property type="entry name" value="COMPETENCE PROTEIN COMM"/>
    <property type="match status" value="1"/>
</dbReference>
<dbReference type="Pfam" id="PF13335">
    <property type="entry name" value="Mg_chelatase_C"/>
    <property type="match status" value="1"/>
</dbReference>
<dbReference type="InterPro" id="IPR020568">
    <property type="entry name" value="Ribosomal_Su5_D2-typ_SF"/>
</dbReference>
<evidence type="ECO:0000256" key="1">
    <source>
        <dbReference type="SAM" id="MobiDB-lite"/>
    </source>
</evidence>
<evidence type="ECO:0000313" key="5">
    <source>
        <dbReference type="Proteomes" id="UP000823893"/>
    </source>
</evidence>
<dbReference type="PROSITE" id="PS00676">
    <property type="entry name" value="SIGMA54_INTERACT_2"/>
    <property type="match status" value="1"/>
</dbReference>
<dbReference type="Proteomes" id="UP000823893">
    <property type="component" value="Unassembled WGS sequence"/>
</dbReference>
<feature type="region of interest" description="Disordered" evidence="1">
    <location>
        <begin position="180"/>
        <end position="201"/>
    </location>
</feature>
<dbReference type="InterPro" id="IPR045006">
    <property type="entry name" value="CHLI-like"/>
</dbReference>
<dbReference type="NCBIfam" id="TIGR00368">
    <property type="entry name" value="YifB family Mg chelatase-like AAA ATPase"/>
    <property type="match status" value="1"/>
</dbReference>
<reference evidence="4" key="2">
    <citation type="submission" date="2021-04" db="EMBL/GenBank/DDBJ databases">
        <authorList>
            <person name="Gilroy R."/>
        </authorList>
    </citation>
    <scope>NUCLEOTIDE SEQUENCE</scope>
    <source>
        <strain evidence="4">ChiSxjej6B18-287</strain>
    </source>
</reference>
<proteinExistence type="predicted"/>
<dbReference type="Gene3D" id="3.40.50.300">
    <property type="entry name" value="P-loop containing nucleotide triphosphate hydrolases"/>
    <property type="match status" value="1"/>
</dbReference>
<dbReference type="InterPro" id="IPR025943">
    <property type="entry name" value="Sigma_54_int_dom_ATP-bd_2"/>
</dbReference>
<evidence type="ECO:0000259" key="3">
    <source>
        <dbReference type="Pfam" id="PF13335"/>
    </source>
</evidence>
<name>A0A9D2N827_9FIRM</name>
<reference evidence="4" key="1">
    <citation type="journal article" date="2021" name="PeerJ">
        <title>Extensive microbial diversity within the chicken gut microbiome revealed by metagenomics and culture.</title>
        <authorList>
            <person name="Gilroy R."/>
            <person name="Ravi A."/>
            <person name="Getino M."/>
            <person name="Pursley I."/>
            <person name="Horton D.L."/>
            <person name="Alikhan N.F."/>
            <person name="Baker D."/>
            <person name="Gharbi K."/>
            <person name="Hall N."/>
            <person name="Watson M."/>
            <person name="Adriaenssens E.M."/>
            <person name="Foster-Nyarko E."/>
            <person name="Jarju S."/>
            <person name="Secka A."/>
            <person name="Antonio M."/>
            <person name="Oren A."/>
            <person name="Chaudhuri R.R."/>
            <person name="La Ragione R."/>
            <person name="Hildebrand F."/>
            <person name="Pallen M.J."/>
        </authorList>
    </citation>
    <scope>NUCLEOTIDE SEQUENCE</scope>
    <source>
        <strain evidence="4">ChiSxjej6B18-287</strain>
    </source>
</reference>
<sequence length="524" mass="58035">MYSSVLSATISGVEGVPVLVEADVSNGLPVFSMVGYLSSRVREAQERVWTALRNTGLSFPPKRITVNLSPADIRKEGTRFDLPIAAALLGAFGYLDKEKLQGVCMAGELGLNGEMKGVRGILPIVDTAVKNGCRLCIIPQKNLSETKEFQGIPILGVDSLGEFLELAKLENWGIPKQCKKEESTGEIQENEGEGAGVQTERSEEYQEDFADILGQEAAKRAAVIAAAGFHNILFIGTKGAGKTMIAARLPTLFPPLDREDSMELSRIYSVAGLLGADRPMIRTRPFRSPHHTATAKSLAGGGAYPLPGEITLAHKGILFLDELPEFSRSSLEILRQPLEQGKIYISRVHGNYEFPADFLLAAAMNPCPCGYYPDRNRCACTKHQVETYLGKISGPLLDRFDICTEMREVPKEKLKNRKPGKTSREIRREIVKVHEIQKERYRGTGVCFNGRISGKEAEKYCVMDKEGKRLLEKVYEKLGLSVRGYYKILKTARTIADLEGSEKIQEGHISEAVCYRALDKKYWK</sequence>
<dbReference type="AlphaFoldDB" id="A0A9D2N827"/>
<protein>
    <submittedName>
        <fullName evidence="4">YifB family Mg chelatase-like AAA ATPase</fullName>
    </submittedName>
</protein>
<feature type="domain" description="Magnesium chelatase ChlI-like catalytic" evidence="2">
    <location>
        <begin position="208"/>
        <end position="413"/>
    </location>
</feature>
<dbReference type="InterPro" id="IPR000523">
    <property type="entry name" value="Mg_chelatse_chII-like_cat_dom"/>
</dbReference>
<feature type="domain" description="Mg chelatase-related protein C-terminal" evidence="3">
    <location>
        <begin position="421"/>
        <end position="516"/>
    </location>
</feature>
<dbReference type="PANTHER" id="PTHR32039">
    <property type="entry name" value="MAGNESIUM-CHELATASE SUBUNIT CHLI"/>
    <property type="match status" value="1"/>
</dbReference>
<dbReference type="Pfam" id="PF01078">
    <property type="entry name" value="Mg_chelatase"/>
    <property type="match status" value="1"/>
</dbReference>
<dbReference type="SUPFAM" id="SSF54211">
    <property type="entry name" value="Ribosomal protein S5 domain 2-like"/>
    <property type="match status" value="1"/>
</dbReference>
<dbReference type="InterPro" id="IPR025158">
    <property type="entry name" value="Mg_chelat-rel_C"/>
</dbReference>
<dbReference type="SUPFAM" id="SSF52540">
    <property type="entry name" value="P-loop containing nucleoside triphosphate hydrolases"/>
    <property type="match status" value="1"/>
</dbReference>
<accession>A0A9D2N827</accession>
<dbReference type="GO" id="GO:0005524">
    <property type="term" value="F:ATP binding"/>
    <property type="evidence" value="ECO:0007669"/>
    <property type="project" value="InterPro"/>
</dbReference>
<comment type="caution">
    <text evidence="4">The sequence shown here is derived from an EMBL/GenBank/DDBJ whole genome shotgun (WGS) entry which is preliminary data.</text>
</comment>
<organism evidence="4 5">
    <name type="scientific">Candidatus Blautia merdigallinarum</name>
    <dbReference type="NCBI Taxonomy" id="2838495"/>
    <lineage>
        <taxon>Bacteria</taxon>
        <taxon>Bacillati</taxon>
        <taxon>Bacillota</taxon>
        <taxon>Clostridia</taxon>
        <taxon>Lachnospirales</taxon>
        <taxon>Lachnospiraceae</taxon>
        <taxon>Blautia</taxon>
    </lineage>
</organism>
<dbReference type="InterPro" id="IPR014721">
    <property type="entry name" value="Ribsml_uS5_D2-typ_fold_subgr"/>
</dbReference>
<dbReference type="Gene3D" id="3.30.230.10">
    <property type="match status" value="1"/>
</dbReference>
<dbReference type="InterPro" id="IPR004482">
    <property type="entry name" value="Mg_chelat-rel"/>
</dbReference>
<evidence type="ECO:0000313" key="4">
    <source>
        <dbReference type="EMBL" id="HJC11690.1"/>
    </source>
</evidence>
<evidence type="ECO:0000259" key="2">
    <source>
        <dbReference type="Pfam" id="PF01078"/>
    </source>
</evidence>
<dbReference type="EMBL" id="DWWV01000176">
    <property type="protein sequence ID" value="HJC11690.1"/>
    <property type="molecule type" value="Genomic_DNA"/>
</dbReference>
<dbReference type="InterPro" id="IPR027417">
    <property type="entry name" value="P-loop_NTPase"/>
</dbReference>
<dbReference type="Pfam" id="PF13541">
    <property type="entry name" value="ChlI"/>
    <property type="match status" value="1"/>
</dbReference>